<dbReference type="InParanoid" id="A0A067MC23"/>
<gene>
    <name evidence="2" type="ORF">BOTBODRAFT_165185</name>
</gene>
<evidence type="ECO:0000256" key="1">
    <source>
        <dbReference type="SAM" id="MobiDB-lite"/>
    </source>
</evidence>
<feature type="region of interest" description="Disordered" evidence="1">
    <location>
        <begin position="324"/>
        <end position="382"/>
    </location>
</feature>
<dbReference type="Proteomes" id="UP000027195">
    <property type="component" value="Unassembled WGS sequence"/>
</dbReference>
<organism evidence="2 3">
    <name type="scientific">Botryobasidium botryosum (strain FD-172 SS1)</name>
    <dbReference type="NCBI Taxonomy" id="930990"/>
    <lineage>
        <taxon>Eukaryota</taxon>
        <taxon>Fungi</taxon>
        <taxon>Dikarya</taxon>
        <taxon>Basidiomycota</taxon>
        <taxon>Agaricomycotina</taxon>
        <taxon>Agaricomycetes</taxon>
        <taxon>Cantharellales</taxon>
        <taxon>Botryobasidiaceae</taxon>
        <taxon>Botryobasidium</taxon>
    </lineage>
</organism>
<reference evidence="3" key="1">
    <citation type="journal article" date="2014" name="Proc. Natl. Acad. Sci. U.S.A.">
        <title>Extensive sampling of basidiomycete genomes demonstrates inadequacy of the white-rot/brown-rot paradigm for wood decay fungi.</title>
        <authorList>
            <person name="Riley R."/>
            <person name="Salamov A.A."/>
            <person name="Brown D.W."/>
            <person name="Nagy L.G."/>
            <person name="Floudas D."/>
            <person name="Held B.W."/>
            <person name="Levasseur A."/>
            <person name="Lombard V."/>
            <person name="Morin E."/>
            <person name="Otillar R."/>
            <person name="Lindquist E.A."/>
            <person name="Sun H."/>
            <person name="LaButti K.M."/>
            <person name="Schmutz J."/>
            <person name="Jabbour D."/>
            <person name="Luo H."/>
            <person name="Baker S.E."/>
            <person name="Pisabarro A.G."/>
            <person name="Walton J.D."/>
            <person name="Blanchette R.A."/>
            <person name="Henrissat B."/>
            <person name="Martin F."/>
            <person name="Cullen D."/>
            <person name="Hibbett D.S."/>
            <person name="Grigoriev I.V."/>
        </authorList>
    </citation>
    <scope>NUCLEOTIDE SEQUENCE [LARGE SCALE GENOMIC DNA]</scope>
    <source>
        <strain evidence="3">FD-172 SS1</strain>
    </source>
</reference>
<keyword evidence="3" id="KW-1185">Reference proteome</keyword>
<dbReference type="STRING" id="930990.A0A067MC23"/>
<feature type="compositionally biased region" description="Polar residues" evidence="1">
    <location>
        <begin position="356"/>
        <end position="365"/>
    </location>
</feature>
<dbReference type="OrthoDB" id="376826at2759"/>
<protein>
    <recommendedName>
        <fullName evidence="4">Lipid droplet-associated perilipin protein</fullName>
    </recommendedName>
</protein>
<sequence length="382" mass="41659">MAAATQTKQSPPELTSLQRVQGIPIFKDSLAYAHQTLSTNAYTHAAYNVAQAVSLSAYHASEPIQVRLAPLIVRADGLANMGLDAVQSRYPYSFEVQTDDVLSGFKAQGEAYQNAFDSRVKAPAFELVERVDSRFTPLVDRLEVALQKLQVQDTSDASSSSSESSASSSASTSQLSRAYRLSIELKEQIYTLSSEQVKQLREQHVIVQRAFETVENINATLLSTYSTAQEKRANFSHNTSAKVQEVGHNFQQELEKLQAATKQLPGQIQPFRDALAATIADLSQIVQAPGVPVSEKVTQIGSVVQEKVAPALKALREALGERGLISKSKGQEEEKEQKEQDPAALAPGDLTYSEVVKQSTGQSAEEPTEKTEAPFEEASEEQ</sequence>
<dbReference type="EMBL" id="KL198082">
    <property type="protein sequence ID" value="KDQ09146.1"/>
    <property type="molecule type" value="Genomic_DNA"/>
</dbReference>
<evidence type="ECO:0000313" key="2">
    <source>
        <dbReference type="EMBL" id="KDQ09146.1"/>
    </source>
</evidence>
<proteinExistence type="predicted"/>
<dbReference type="AlphaFoldDB" id="A0A067MC23"/>
<feature type="compositionally biased region" description="Basic and acidic residues" evidence="1">
    <location>
        <begin position="329"/>
        <end position="341"/>
    </location>
</feature>
<accession>A0A067MC23</accession>
<name>A0A067MC23_BOTB1</name>
<evidence type="ECO:0008006" key="4">
    <source>
        <dbReference type="Google" id="ProtNLM"/>
    </source>
</evidence>
<dbReference type="HOGENOM" id="CLU_063497_0_0_1"/>
<evidence type="ECO:0000313" key="3">
    <source>
        <dbReference type="Proteomes" id="UP000027195"/>
    </source>
</evidence>